<dbReference type="Gene3D" id="1.10.10.10">
    <property type="entry name" value="Winged helix-like DNA-binding domain superfamily/Winged helix DNA-binding domain"/>
    <property type="match status" value="1"/>
</dbReference>
<evidence type="ECO:0000259" key="3">
    <source>
        <dbReference type="Pfam" id="PF04542"/>
    </source>
</evidence>
<dbReference type="GO" id="GO:0004176">
    <property type="term" value="F:ATP-dependent peptidase activity"/>
    <property type="evidence" value="ECO:0007669"/>
    <property type="project" value="InterPro"/>
</dbReference>
<dbReference type="GO" id="GO:0003677">
    <property type="term" value="F:DNA binding"/>
    <property type="evidence" value="ECO:0007669"/>
    <property type="project" value="InterPro"/>
</dbReference>
<gene>
    <name evidence="6" type="ORF">HY834_15310</name>
</gene>
<dbReference type="EMBL" id="JACRAF010000044">
    <property type="protein sequence ID" value="MBI4923111.1"/>
    <property type="molecule type" value="Genomic_DNA"/>
</dbReference>
<dbReference type="PANTHER" id="PTHR47756">
    <property type="entry name" value="BLL6612 PROTEIN-RELATED"/>
    <property type="match status" value="1"/>
</dbReference>
<feature type="domain" description="RNA polymerase sigma factor 70 region 4 type 2" evidence="4">
    <location>
        <begin position="107"/>
        <end position="158"/>
    </location>
</feature>
<dbReference type="InterPro" id="IPR014284">
    <property type="entry name" value="RNA_pol_sigma-70_dom"/>
</dbReference>
<evidence type="ECO:0000259" key="4">
    <source>
        <dbReference type="Pfam" id="PF08281"/>
    </source>
</evidence>
<proteinExistence type="predicted"/>
<dbReference type="GO" id="GO:0004252">
    <property type="term" value="F:serine-type endopeptidase activity"/>
    <property type="evidence" value="ECO:0007669"/>
    <property type="project" value="InterPro"/>
</dbReference>
<dbReference type="SUPFAM" id="SSF88659">
    <property type="entry name" value="Sigma3 and sigma4 domains of RNA polymerase sigma factors"/>
    <property type="match status" value="1"/>
</dbReference>
<dbReference type="PROSITE" id="PS01046">
    <property type="entry name" value="LON_SER"/>
    <property type="match status" value="1"/>
</dbReference>
<dbReference type="Gene3D" id="1.10.1740.10">
    <property type="match status" value="1"/>
</dbReference>
<dbReference type="GO" id="GO:0016987">
    <property type="term" value="F:sigma factor activity"/>
    <property type="evidence" value="ECO:0007669"/>
    <property type="project" value="InterPro"/>
</dbReference>
<keyword evidence="2" id="KW-0720">Serine protease</keyword>
<evidence type="ECO:0000256" key="1">
    <source>
        <dbReference type="ARBA" id="ARBA00022801"/>
    </source>
</evidence>
<dbReference type="Pfam" id="PF20239">
    <property type="entry name" value="DUF6596"/>
    <property type="match status" value="1"/>
</dbReference>
<evidence type="ECO:0000256" key="2">
    <source>
        <dbReference type="ARBA" id="ARBA00022825"/>
    </source>
</evidence>
<dbReference type="InterPro" id="IPR046531">
    <property type="entry name" value="DUF6596"/>
</dbReference>
<dbReference type="Proteomes" id="UP000782610">
    <property type="component" value="Unassembled WGS sequence"/>
</dbReference>
<evidence type="ECO:0000259" key="5">
    <source>
        <dbReference type="Pfam" id="PF20239"/>
    </source>
</evidence>
<organism evidence="6 7">
    <name type="scientific">Devosia nanyangense</name>
    <dbReference type="NCBI Taxonomy" id="1228055"/>
    <lineage>
        <taxon>Bacteria</taxon>
        <taxon>Pseudomonadati</taxon>
        <taxon>Pseudomonadota</taxon>
        <taxon>Alphaproteobacteria</taxon>
        <taxon>Hyphomicrobiales</taxon>
        <taxon>Devosiaceae</taxon>
        <taxon>Devosia</taxon>
    </lineage>
</organism>
<evidence type="ECO:0000313" key="7">
    <source>
        <dbReference type="Proteomes" id="UP000782610"/>
    </source>
</evidence>
<dbReference type="InterPro" id="IPR007627">
    <property type="entry name" value="RNA_pol_sigma70_r2"/>
</dbReference>
<feature type="domain" description="RNA polymerase sigma-70 region 2" evidence="3">
    <location>
        <begin position="8"/>
        <end position="74"/>
    </location>
</feature>
<evidence type="ECO:0000313" key="6">
    <source>
        <dbReference type="EMBL" id="MBI4923111.1"/>
    </source>
</evidence>
<name>A0A933L672_9HYPH</name>
<dbReference type="InterPro" id="IPR013325">
    <property type="entry name" value="RNA_pol_sigma_r2"/>
</dbReference>
<keyword evidence="1" id="KW-0378">Hydrolase</keyword>
<sequence length="405" mass="43855">MSDLDAIFRAERGRVLASLIRLLGGFELAEEALADAFLAAATQWPRDGVPANPRAWLVSAGRFKAIDRLRRSGRFRQALPELTRQADSEDNVQPEPQEIEDDTLRLVLVCCHPALPADAQIALTLREVCGLTTEEIAAAFLASPAAIAQRIVRAKAKIRDEHLPYEVPPPAEWPARLDAVLHVVYLIFNEGYSASRGDGLIRAELAAEAIRLARLLKDLHPSPDVDGLLGLMVLHQSRAAARIDAEGGIVLLEDQDRTLWDRTLMAEGTTLAQLAFASPPVGAYTIQAMIAATHASALEPGDTDWGRIVSLYDLLLVADPSPVVALNRAVAIAMRDGPSAGLALIDALLADGRLTAYRFAPAARADLLRRLGRNEEAKAAYQRALDLAQQGAERAFLTSRIEATT</sequence>
<dbReference type="PANTHER" id="PTHR47756:SF2">
    <property type="entry name" value="BLL6612 PROTEIN"/>
    <property type="match status" value="1"/>
</dbReference>
<dbReference type="InterPro" id="IPR013249">
    <property type="entry name" value="RNA_pol_sigma70_r4_t2"/>
</dbReference>
<dbReference type="InterPro" id="IPR036388">
    <property type="entry name" value="WH-like_DNA-bd_sf"/>
</dbReference>
<dbReference type="InterPro" id="IPR008268">
    <property type="entry name" value="Peptidase_S16_AS"/>
</dbReference>
<reference evidence="6" key="1">
    <citation type="submission" date="2020-07" db="EMBL/GenBank/DDBJ databases">
        <title>Huge and variable diversity of episymbiotic CPR bacteria and DPANN archaea in groundwater ecosystems.</title>
        <authorList>
            <person name="He C.Y."/>
            <person name="Keren R."/>
            <person name="Whittaker M."/>
            <person name="Farag I.F."/>
            <person name="Doudna J."/>
            <person name="Cate J.H.D."/>
            <person name="Banfield J.F."/>
        </authorList>
    </citation>
    <scope>NUCLEOTIDE SEQUENCE</scope>
    <source>
        <strain evidence="6">NC_groundwater_1586_Pr3_B-0.1um_66_15</strain>
    </source>
</reference>
<accession>A0A933L672</accession>
<feature type="domain" description="DUF6596" evidence="5">
    <location>
        <begin position="176"/>
        <end position="275"/>
    </location>
</feature>
<dbReference type="Pfam" id="PF04542">
    <property type="entry name" value="Sigma70_r2"/>
    <property type="match status" value="1"/>
</dbReference>
<dbReference type="GO" id="GO:0006508">
    <property type="term" value="P:proteolysis"/>
    <property type="evidence" value="ECO:0007669"/>
    <property type="project" value="InterPro"/>
</dbReference>
<dbReference type="GO" id="GO:0006352">
    <property type="term" value="P:DNA-templated transcription initiation"/>
    <property type="evidence" value="ECO:0007669"/>
    <property type="project" value="InterPro"/>
</dbReference>
<comment type="caution">
    <text evidence="6">The sequence shown here is derived from an EMBL/GenBank/DDBJ whole genome shotgun (WGS) entry which is preliminary data.</text>
</comment>
<dbReference type="NCBIfam" id="TIGR02937">
    <property type="entry name" value="sigma70-ECF"/>
    <property type="match status" value="1"/>
</dbReference>
<dbReference type="InterPro" id="IPR013324">
    <property type="entry name" value="RNA_pol_sigma_r3/r4-like"/>
</dbReference>
<dbReference type="Pfam" id="PF08281">
    <property type="entry name" value="Sigma70_r4_2"/>
    <property type="match status" value="1"/>
</dbReference>
<protein>
    <submittedName>
        <fullName evidence="6">RNA polymerase sigma factor</fullName>
    </submittedName>
</protein>
<dbReference type="SUPFAM" id="SSF88946">
    <property type="entry name" value="Sigma2 domain of RNA polymerase sigma factors"/>
    <property type="match status" value="1"/>
</dbReference>
<dbReference type="AlphaFoldDB" id="A0A933L672"/>
<keyword evidence="2" id="KW-0645">Protease</keyword>